<dbReference type="AlphaFoldDB" id="B6AA35"/>
<dbReference type="OrthoDB" id="10337959at2759"/>
<accession>B6AA35</accession>
<dbReference type="Proteomes" id="UP000001460">
    <property type="component" value="Unassembled WGS sequence"/>
</dbReference>
<sequence length="96" mass="11281">MLSDSSLNYFNRHPIENILDEDELLEWESDLNTITPETAIRMCNLEKMKGTDDLFLPCTFDETYIYEQEAIETQLLTLQHELELQSKFTKFGNSNI</sequence>
<reference evidence="1" key="1">
    <citation type="submission" date="2008-06" db="EMBL/GenBank/DDBJ databases">
        <authorList>
            <person name="Lorenzi H."/>
            <person name="Inman J."/>
            <person name="Miller J."/>
            <person name="Schobel S."/>
            <person name="Amedeo P."/>
            <person name="Caler E.V."/>
            <person name="da Silva J."/>
        </authorList>
    </citation>
    <scope>NUCLEOTIDE SEQUENCE [LARGE SCALE GENOMIC DNA]</scope>
    <source>
        <strain evidence="1">RN66</strain>
    </source>
</reference>
<keyword evidence="2" id="KW-1185">Reference proteome</keyword>
<name>B6AA35_CRYMR</name>
<evidence type="ECO:0000313" key="1">
    <source>
        <dbReference type="EMBL" id="EEA05076.1"/>
    </source>
</evidence>
<gene>
    <name evidence="1" type="ORF">CMU_041470</name>
</gene>
<dbReference type="GeneID" id="6994141"/>
<dbReference type="EMBL" id="DS989726">
    <property type="protein sequence ID" value="EEA05076.1"/>
    <property type="molecule type" value="Genomic_DNA"/>
</dbReference>
<proteinExistence type="predicted"/>
<organism evidence="1 2">
    <name type="scientific">Cryptosporidium muris (strain RN66)</name>
    <dbReference type="NCBI Taxonomy" id="441375"/>
    <lineage>
        <taxon>Eukaryota</taxon>
        <taxon>Sar</taxon>
        <taxon>Alveolata</taxon>
        <taxon>Apicomplexa</taxon>
        <taxon>Conoidasida</taxon>
        <taxon>Coccidia</taxon>
        <taxon>Eucoccidiorida</taxon>
        <taxon>Eimeriorina</taxon>
        <taxon>Cryptosporidiidae</taxon>
        <taxon>Cryptosporidium</taxon>
    </lineage>
</organism>
<dbReference type="RefSeq" id="XP_002139425.1">
    <property type="nucleotide sequence ID" value="XM_002139389.1"/>
</dbReference>
<evidence type="ECO:0000313" key="2">
    <source>
        <dbReference type="Proteomes" id="UP000001460"/>
    </source>
</evidence>
<protein>
    <submittedName>
        <fullName evidence="1">Uncharacterized protein</fullName>
    </submittedName>
</protein>
<dbReference type="VEuPathDB" id="CryptoDB:CMU_041470"/>